<accession>A0AA88AEX0</accession>
<keyword evidence="1" id="KW-0472">Membrane</keyword>
<comment type="caution">
    <text evidence="2">The sequence shown here is derived from an EMBL/GenBank/DDBJ whole genome shotgun (WGS) entry which is preliminary data.</text>
</comment>
<feature type="transmembrane region" description="Helical" evidence="1">
    <location>
        <begin position="29"/>
        <end position="49"/>
    </location>
</feature>
<dbReference type="Proteomes" id="UP001187192">
    <property type="component" value="Unassembled WGS sequence"/>
</dbReference>
<dbReference type="EMBL" id="BTGU01000039">
    <property type="protein sequence ID" value="GMN51857.1"/>
    <property type="molecule type" value="Genomic_DNA"/>
</dbReference>
<keyword evidence="3" id="KW-1185">Reference proteome</keyword>
<dbReference type="AlphaFoldDB" id="A0AA88AEX0"/>
<reference evidence="2" key="1">
    <citation type="submission" date="2023-07" db="EMBL/GenBank/DDBJ databases">
        <title>draft genome sequence of fig (Ficus carica).</title>
        <authorList>
            <person name="Takahashi T."/>
            <person name="Nishimura K."/>
        </authorList>
    </citation>
    <scope>NUCLEOTIDE SEQUENCE</scope>
</reference>
<evidence type="ECO:0000313" key="3">
    <source>
        <dbReference type="Proteomes" id="UP001187192"/>
    </source>
</evidence>
<protein>
    <submittedName>
        <fullName evidence="2">Uncharacterized protein</fullName>
    </submittedName>
</protein>
<gene>
    <name evidence="2" type="ORF">TIFTF001_021018</name>
</gene>
<evidence type="ECO:0000256" key="1">
    <source>
        <dbReference type="SAM" id="Phobius"/>
    </source>
</evidence>
<evidence type="ECO:0000313" key="2">
    <source>
        <dbReference type="EMBL" id="GMN51857.1"/>
    </source>
</evidence>
<keyword evidence="1" id="KW-1133">Transmembrane helix</keyword>
<organism evidence="2 3">
    <name type="scientific">Ficus carica</name>
    <name type="common">Common fig</name>
    <dbReference type="NCBI Taxonomy" id="3494"/>
    <lineage>
        <taxon>Eukaryota</taxon>
        <taxon>Viridiplantae</taxon>
        <taxon>Streptophyta</taxon>
        <taxon>Embryophyta</taxon>
        <taxon>Tracheophyta</taxon>
        <taxon>Spermatophyta</taxon>
        <taxon>Magnoliopsida</taxon>
        <taxon>eudicotyledons</taxon>
        <taxon>Gunneridae</taxon>
        <taxon>Pentapetalae</taxon>
        <taxon>rosids</taxon>
        <taxon>fabids</taxon>
        <taxon>Rosales</taxon>
        <taxon>Moraceae</taxon>
        <taxon>Ficeae</taxon>
        <taxon>Ficus</taxon>
    </lineage>
</organism>
<sequence>MAGHSPYSPSINIQKSPLKQHIRARDVRVVAFAVTAFDVTVAGHVVAAVPTSKVG</sequence>
<name>A0AA88AEX0_FICCA</name>
<proteinExistence type="predicted"/>
<keyword evidence="1" id="KW-0812">Transmembrane</keyword>